<sequence length="303" mass="33690">MITTTDFFFPLVDDPYFQGKIACANVLSDLYSFGIEECDNMLMLLACSVDMTPEQRQWSSKLLIQGFNDQATLAGTKVSGGQTVKNPWPIIGGVATSILKTSEFIKPVGAVDGDVLVLTKPLGTQVCVNFHQWLRNEDRWRKIESITNEQECEEVFEFATKSMARLNRTGARLMKKYGAHAATDVTGFGILGHSTNLAGNQDASIRFEIHTLPIIKHMKKLEDHLNHPFKLLQGTSAETSGGLLICLPRDKAEAFCKEIEEIDKQPAWIIGDVIGQSDKPRSMNTSTILENPKIIEVEPNNNF</sequence>
<evidence type="ECO:0000313" key="8">
    <source>
        <dbReference type="EMBL" id="EGC29762.1"/>
    </source>
</evidence>
<reference evidence="9" key="1">
    <citation type="journal article" date="2011" name="Genome Biol.">
        <title>Comparative genomics of the social amoebae Dictyostelium discoideum and Dictyostelium purpureum.</title>
        <authorList>
            <consortium name="US DOE Joint Genome Institute (JGI-PGF)"/>
            <person name="Sucgang R."/>
            <person name="Kuo A."/>
            <person name="Tian X."/>
            <person name="Salerno W."/>
            <person name="Parikh A."/>
            <person name="Feasley C.L."/>
            <person name="Dalin E."/>
            <person name="Tu H."/>
            <person name="Huang E."/>
            <person name="Barry K."/>
            <person name="Lindquist E."/>
            <person name="Shapiro H."/>
            <person name="Bruce D."/>
            <person name="Schmutz J."/>
            <person name="Salamov A."/>
            <person name="Fey P."/>
            <person name="Gaudet P."/>
            <person name="Anjard C."/>
            <person name="Babu M.M."/>
            <person name="Basu S."/>
            <person name="Bushmanova Y."/>
            <person name="van der Wel H."/>
            <person name="Katoh-Kurasawa M."/>
            <person name="Dinh C."/>
            <person name="Coutinho P.M."/>
            <person name="Saito T."/>
            <person name="Elias M."/>
            <person name="Schaap P."/>
            <person name="Kay R.R."/>
            <person name="Henrissat B."/>
            <person name="Eichinger L."/>
            <person name="Rivero F."/>
            <person name="Putnam N.H."/>
            <person name="West C.M."/>
            <person name="Loomis W.F."/>
            <person name="Chisholm R.L."/>
            <person name="Shaulsky G."/>
            <person name="Strassmann J.E."/>
            <person name="Queller D.C."/>
            <person name="Kuspa A."/>
            <person name="Grigoriev I.V."/>
        </authorList>
    </citation>
    <scope>NUCLEOTIDE SEQUENCE [LARGE SCALE GENOMIC DNA]</scope>
    <source>
        <strain evidence="9">QSDP1</strain>
    </source>
</reference>
<evidence type="ECO:0000256" key="2">
    <source>
        <dbReference type="ARBA" id="ARBA00022741"/>
    </source>
</evidence>
<dbReference type="GO" id="GO:0016260">
    <property type="term" value="P:selenocysteine biosynthetic process"/>
    <property type="evidence" value="ECO:0000318"/>
    <property type="project" value="GO_Central"/>
</dbReference>
<dbReference type="InterPro" id="IPR036921">
    <property type="entry name" value="PurM-like_N_sf"/>
</dbReference>
<dbReference type="Gene3D" id="3.30.1330.10">
    <property type="entry name" value="PurM-like, N-terminal domain"/>
    <property type="match status" value="1"/>
</dbReference>
<dbReference type="SUPFAM" id="SSF55326">
    <property type="entry name" value="PurM N-terminal domain-like"/>
    <property type="match status" value="1"/>
</dbReference>
<dbReference type="GO" id="GO:0005524">
    <property type="term" value="F:ATP binding"/>
    <property type="evidence" value="ECO:0007669"/>
    <property type="project" value="UniProtKB-KW"/>
</dbReference>
<dbReference type="OMA" id="LARDWMC"/>
<dbReference type="GO" id="GO:0004756">
    <property type="term" value="F:selenide, water dikinase activity"/>
    <property type="evidence" value="ECO:0000318"/>
    <property type="project" value="GO_Central"/>
</dbReference>
<organism evidence="8 9">
    <name type="scientific">Dictyostelium purpureum</name>
    <name type="common">Slime mold</name>
    <dbReference type="NCBI Taxonomy" id="5786"/>
    <lineage>
        <taxon>Eukaryota</taxon>
        <taxon>Amoebozoa</taxon>
        <taxon>Evosea</taxon>
        <taxon>Eumycetozoa</taxon>
        <taxon>Dictyostelia</taxon>
        <taxon>Dictyosteliales</taxon>
        <taxon>Dictyosteliaceae</taxon>
        <taxon>Dictyostelium</taxon>
    </lineage>
</organism>
<dbReference type="InterPro" id="IPR036676">
    <property type="entry name" value="PurM-like_C_sf"/>
</dbReference>
<keyword evidence="1" id="KW-0808">Transferase</keyword>
<dbReference type="KEGG" id="dpp:DICPUDRAFT_84250"/>
<dbReference type="InterPro" id="IPR010918">
    <property type="entry name" value="PurM-like_C_dom"/>
</dbReference>
<dbReference type="STRING" id="5786.F1A219"/>
<dbReference type="FunCoup" id="F1A219">
    <property type="interactions" value="16"/>
</dbReference>
<dbReference type="GeneID" id="10505030"/>
<dbReference type="PIRSF" id="PIRSF036407">
    <property type="entry name" value="Selenphspht_syn"/>
    <property type="match status" value="1"/>
</dbReference>
<keyword evidence="5" id="KW-0711">Selenium</keyword>
<dbReference type="SUPFAM" id="SSF56042">
    <property type="entry name" value="PurM C-terminal domain-like"/>
    <property type="match status" value="1"/>
</dbReference>
<evidence type="ECO:0000259" key="6">
    <source>
        <dbReference type="Pfam" id="PF00586"/>
    </source>
</evidence>
<keyword evidence="9" id="KW-1185">Reference proteome</keyword>
<evidence type="ECO:0000256" key="1">
    <source>
        <dbReference type="ARBA" id="ARBA00022679"/>
    </source>
</evidence>
<feature type="domain" description="PurM-like C-terminal" evidence="7">
    <location>
        <begin position="112"/>
        <end position="277"/>
    </location>
</feature>
<feature type="domain" description="PurM-like N-terminal" evidence="6">
    <location>
        <begin position="2"/>
        <end position="96"/>
    </location>
</feature>
<evidence type="ECO:0000256" key="5">
    <source>
        <dbReference type="ARBA" id="ARBA00023266"/>
    </source>
</evidence>
<gene>
    <name evidence="8" type="ORF">DICPUDRAFT_84250</name>
</gene>
<dbReference type="PANTHER" id="PTHR10256:SF0">
    <property type="entry name" value="INACTIVE SELENIDE, WATER DIKINASE-LIKE PROTEIN-RELATED"/>
    <property type="match status" value="1"/>
</dbReference>
<dbReference type="OrthoDB" id="409395at2759"/>
<evidence type="ECO:0000256" key="3">
    <source>
        <dbReference type="ARBA" id="ARBA00022777"/>
    </source>
</evidence>
<dbReference type="AlphaFoldDB" id="F1A219"/>
<evidence type="ECO:0000256" key="4">
    <source>
        <dbReference type="ARBA" id="ARBA00022840"/>
    </source>
</evidence>
<keyword evidence="2" id="KW-0547">Nucleotide-binding</keyword>
<dbReference type="Proteomes" id="UP000001064">
    <property type="component" value="Unassembled WGS sequence"/>
</dbReference>
<evidence type="ECO:0000259" key="7">
    <source>
        <dbReference type="Pfam" id="PF02769"/>
    </source>
</evidence>
<accession>F1A219</accession>
<dbReference type="Gene3D" id="3.90.650.10">
    <property type="entry name" value="PurM-like C-terminal domain"/>
    <property type="match status" value="1"/>
</dbReference>
<dbReference type="Pfam" id="PF02769">
    <property type="entry name" value="AIRS_C"/>
    <property type="match status" value="1"/>
</dbReference>
<dbReference type="FunFam" id="3.90.650.10:FF:000010">
    <property type="entry name" value="Selenide, water dikinase"/>
    <property type="match status" value="1"/>
</dbReference>
<dbReference type="RefSeq" id="XP_003293708.1">
    <property type="nucleotide sequence ID" value="XM_003293660.1"/>
</dbReference>
<dbReference type="GO" id="GO:0005737">
    <property type="term" value="C:cytoplasm"/>
    <property type="evidence" value="ECO:0000318"/>
    <property type="project" value="GO_Central"/>
</dbReference>
<dbReference type="InterPro" id="IPR004536">
    <property type="entry name" value="SPS/SelD"/>
</dbReference>
<proteinExistence type="predicted"/>
<evidence type="ECO:0008006" key="10">
    <source>
        <dbReference type="Google" id="ProtNLM"/>
    </source>
</evidence>
<dbReference type="InParanoid" id="F1A219"/>
<keyword evidence="4" id="KW-0067">ATP-binding</keyword>
<protein>
    <recommendedName>
        <fullName evidence="10">Selenide, water dikinase</fullName>
    </recommendedName>
</protein>
<name>F1A219_DICPU</name>
<dbReference type="VEuPathDB" id="AmoebaDB:DICPUDRAFT_84250"/>
<evidence type="ECO:0000313" key="9">
    <source>
        <dbReference type="Proteomes" id="UP000001064"/>
    </source>
</evidence>
<dbReference type="PANTHER" id="PTHR10256">
    <property type="entry name" value="SELENIDE, WATER DIKINASE"/>
    <property type="match status" value="1"/>
</dbReference>
<dbReference type="Pfam" id="PF00586">
    <property type="entry name" value="AIRS"/>
    <property type="match status" value="1"/>
</dbReference>
<dbReference type="CDD" id="cd02195">
    <property type="entry name" value="SelD"/>
    <property type="match status" value="1"/>
</dbReference>
<dbReference type="eggNOG" id="KOG3939">
    <property type="taxonomic scope" value="Eukaryota"/>
</dbReference>
<dbReference type="EMBL" id="GL871394">
    <property type="protein sequence ID" value="EGC29762.1"/>
    <property type="molecule type" value="Genomic_DNA"/>
</dbReference>
<keyword evidence="3" id="KW-0418">Kinase</keyword>
<dbReference type="InterPro" id="IPR016188">
    <property type="entry name" value="PurM-like_N"/>
</dbReference>
<dbReference type="NCBIfam" id="TIGR00476">
    <property type="entry name" value="selD"/>
    <property type="match status" value="1"/>
</dbReference>